<accession>A0A645IXG0</accession>
<comment type="caution">
    <text evidence="1">The sequence shown here is derived from an EMBL/GenBank/DDBJ whole genome shotgun (WGS) entry which is preliminary data.</text>
</comment>
<proteinExistence type="predicted"/>
<gene>
    <name evidence="1" type="ORF">SDC9_203784</name>
</gene>
<evidence type="ECO:0000313" key="1">
    <source>
        <dbReference type="EMBL" id="MPN56098.1"/>
    </source>
</evidence>
<protein>
    <submittedName>
        <fullName evidence="1">Uncharacterized protein</fullName>
    </submittedName>
</protein>
<dbReference type="EMBL" id="VSSQ01126074">
    <property type="protein sequence ID" value="MPN56098.1"/>
    <property type="molecule type" value="Genomic_DNA"/>
</dbReference>
<dbReference type="AlphaFoldDB" id="A0A645IXG0"/>
<reference evidence="1" key="1">
    <citation type="submission" date="2019-08" db="EMBL/GenBank/DDBJ databases">
        <authorList>
            <person name="Kucharzyk K."/>
            <person name="Murdoch R.W."/>
            <person name="Higgins S."/>
            <person name="Loffler F."/>
        </authorList>
    </citation>
    <scope>NUCLEOTIDE SEQUENCE</scope>
</reference>
<sequence>MLVGVVFGGLGRIEVADEKLPADVVGHAP</sequence>
<name>A0A645IXG0_9ZZZZ</name>
<organism evidence="1">
    <name type="scientific">bioreactor metagenome</name>
    <dbReference type="NCBI Taxonomy" id="1076179"/>
    <lineage>
        <taxon>unclassified sequences</taxon>
        <taxon>metagenomes</taxon>
        <taxon>ecological metagenomes</taxon>
    </lineage>
</organism>